<dbReference type="RefSeq" id="YP_004301394.1">
    <property type="nucleotide sequence ID" value="NC_015253.1"/>
</dbReference>
<protein>
    <submittedName>
        <fullName evidence="1">Gp61</fullName>
    </submittedName>
</protein>
<accession>D9J0K8</accession>
<reference evidence="1 2" key="1">
    <citation type="journal article" date="2010" name="J. Bacteriol.">
        <title>Brochothrix thermosphacta bacteriophages feature heterogeneous and highly mosaic genomes and utilize unique prophage insertion sites.</title>
        <authorList>
            <person name="Kilcher S."/>
            <person name="Loessner M.J."/>
            <person name="Klumpp J."/>
        </authorList>
    </citation>
    <scope>NUCLEOTIDE SEQUENCE [LARGE SCALE GENOMIC DNA]</scope>
</reference>
<proteinExistence type="predicted"/>
<dbReference type="GeneID" id="10359097"/>
<dbReference type="EMBL" id="HM242243">
    <property type="protein sequence ID" value="ADJ53101.1"/>
    <property type="molecule type" value="Genomic_DNA"/>
</dbReference>
<evidence type="ECO:0000313" key="1">
    <source>
        <dbReference type="EMBL" id="ADJ53101.1"/>
    </source>
</evidence>
<dbReference type="Proteomes" id="UP000000331">
    <property type="component" value="Segment"/>
</dbReference>
<evidence type="ECO:0000313" key="2">
    <source>
        <dbReference type="Proteomes" id="UP000000331"/>
    </source>
</evidence>
<sequence length="191" mass="21643">MAIKNIKTWFSRKEDSKEETYVPLNLETVHTLTNASKRTPEEREAMLDAYADTVVEWFKERYENFQFKLARSTKEDDSASLIDIEVHRTAYNTEAWTLLVSYIMKAVLTDEEINAKVISKLAETKDSEGKLIFEGVTIIADVDGAPMSGCSNPMQGESLVIRLALANDEDADSVIERIRKETAEIEAMRAK</sequence>
<dbReference type="InterPro" id="IPR055622">
    <property type="entry name" value="DUF7198"/>
</dbReference>
<name>D9J0K8_9CAUD</name>
<dbReference type="KEGG" id="vg:10359097"/>
<dbReference type="Pfam" id="PF23828">
    <property type="entry name" value="DUF7198"/>
    <property type="match status" value="1"/>
</dbReference>
<keyword evidence="2" id="KW-1185">Reference proteome</keyword>
<organism evidence="1 2">
    <name type="scientific">Brochothrix phage A9</name>
    <dbReference type="NCBI Taxonomy" id="857312"/>
    <lineage>
        <taxon>Viruses</taxon>
        <taxon>Duplodnaviria</taxon>
        <taxon>Heunggongvirae</taxon>
        <taxon>Uroviricota</taxon>
        <taxon>Caudoviricetes</taxon>
        <taxon>Herelleviridae</taxon>
        <taxon>Klumppvirus</taxon>
        <taxon>Klumppvirus A9</taxon>
    </lineage>
</organism>